<evidence type="ECO:0000256" key="2">
    <source>
        <dbReference type="ARBA" id="ARBA00022801"/>
    </source>
</evidence>
<protein>
    <submittedName>
        <fullName evidence="5">Putative arginase</fullName>
        <ecNumber evidence="5">3.5.3.11</ecNumber>
    </submittedName>
</protein>
<feature type="binding site" evidence="3">
    <location>
        <position position="154"/>
    </location>
    <ligand>
        <name>Mn(2+)</name>
        <dbReference type="ChEBI" id="CHEBI:29035"/>
        <label>1</label>
    </ligand>
</feature>
<dbReference type="PANTHER" id="PTHR11358">
    <property type="entry name" value="ARGINASE/AGMATINASE"/>
    <property type="match status" value="1"/>
</dbReference>
<accession>Q6MQV0</accession>
<evidence type="ECO:0000313" key="6">
    <source>
        <dbReference type="Proteomes" id="UP000008080"/>
    </source>
</evidence>
<keyword evidence="6" id="KW-1185">Reference proteome</keyword>
<dbReference type="InterPro" id="IPR023696">
    <property type="entry name" value="Ureohydrolase_dom_sf"/>
</dbReference>
<name>Q6MQV0_BDEBA</name>
<feature type="binding site" evidence="3">
    <location>
        <position position="178"/>
    </location>
    <ligand>
        <name>Mn(2+)</name>
        <dbReference type="ChEBI" id="CHEBI:29035"/>
        <label>1</label>
    </ligand>
</feature>
<dbReference type="Gene3D" id="3.40.800.10">
    <property type="entry name" value="Ureohydrolase domain"/>
    <property type="match status" value="1"/>
</dbReference>
<dbReference type="SUPFAM" id="SSF52768">
    <property type="entry name" value="Arginase/deacetylase"/>
    <property type="match status" value="1"/>
</dbReference>
<dbReference type="InterPro" id="IPR006035">
    <property type="entry name" value="Ureohydrolase"/>
</dbReference>
<keyword evidence="1 3" id="KW-0479">Metal-binding</keyword>
<dbReference type="GeneID" id="93011482"/>
<reference evidence="5 6" key="1">
    <citation type="journal article" date="2004" name="Science">
        <title>A predator unmasked: life cycle of Bdellovibrio bacteriovorus from a genomic perspective.</title>
        <authorList>
            <person name="Rendulic S."/>
            <person name="Jagtap P."/>
            <person name="Rosinus A."/>
            <person name="Eppinger M."/>
            <person name="Baar C."/>
            <person name="Lanz C."/>
            <person name="Keller H."/>
            <person name="Lambert C."/>
            <person name="Evans K.J."/>
            <person name="Goesmann A."/>
            <person name="Meyer F."/>
            <person name="Sockett R.E."/>
            <person name="Schuster S.C."/>
        </authorList>
    </citation>
    <scope>NUCLEOTIDE SEQUENCE [LARGE SCALE GENOMIC DNA]</scope>
    <source>
        <strain evidence="6">ATCC 15356 / DSM 50701 / NCIMB 9529 / HD100</strain>
    </source>
</reference>
<dbReference type="EMBL" id="BX842646">
    <property type="protein sequence ID" value="CAE78008.1"/>
    <property type="molecule type" value="Genomic_DNA"/>
</dbReference>
<dbReference type="HOGENOM" id="CLU_039478_0_2_7"/>
<feature type="binding site" evidence="3">
    <location>
        <position position="182"/>
    </location>
    <ligand>
        <name>Mn(2+)</name>
        <dbReference type="ChEBI" id="CHEBI:29035"/>
        <label>1</label>
    </ligand>
</feature>
<dbReference type="Pfam" id="PF00491">
    <property type="entry name" value="Arginase"/>
    <property type="match status" value="1"/>
</dbReference>
<dbReference type="AlphaFoldDB" id="Q6MQV0"/>
<evidence type="ECO:0000256" key="4">
    <source>
        <dbReference type="PROSITE-ProRule" id="PRU00742"/>
    </source>
</evidence>
<proteinExistence type="inferred from homology"/>
<comment type="similarity">
    <text evidence="4">Belongs to the arginase family.</text>
</comment>
<dbReference type="GO" id="GO:0008783">
    <property type="term" value="F:agmatinase activity"/>
    <property type="evidence" value="ECO:0007669"/>
    <property type="project" value="UniProtKB-EC"/>
</dbReference>
<dbReference type="RefSeq" id="WP_011162949.1">
    <property type="nucleotide sequence ID" value="NC_005363.1"/>
</dbReference>
<dbReference type="PIRSF" id="PIRSF036979">
    <property type="entry name" value="Arginase"/>
    <property type="match status" value="1"/>
</dbReference>
<keyword evidence="3" id="KW-0464">Manganese</keyword>
<feature type="binding site" evidence="3">
    <location>
        <position position="180"/>
    </location>
    <ligand>
        <name>Mn(2+)</name>
        <dbReference type="ChEBI" id="CHEBI:29035"/>
        <label>1</label>
    </ligand>
</feature>
<dbReference type="CDD" id="cd11593">
    <property type="entry name" value="Agmatinase-like_2"/>
    <property type="match status" value="1"/>
</dbReference>
<keyword evidence="2 5" id="KW-0378">Hydrolase</keyword>
<organism evidence="5 6">
    <name type="scientific">Bdellovibrio bacteriovorus (strain ATCC 15356 / DSM 50701 / NCIMB 9529 / HD100)</name>
    <dbReference type="NCBI Taxonomy" id="264462"/>
    <lineage>
        <taxon>Bacteria</taxon>
        <taxon>Pseudomonadati</taxon>
        <taxon>Bdellovibrionota</taxon>
        <taxon>Bdellovibrionia</taxon>
        <taxon>Bdellovibrionales</taxon>
        <taxon>Pseudobdellovibrionaceae</taxon>
        <taxon>Bdellovibrio</taxon>
    </lineage>
</organism>
<dbReference type="GO" id="GO:0046872">
    <property type="term" value="F:metal ion binding"/>
    <property type="evidence" value="ECO:0007669"/>
    <property type="project" value="UniProtKB-KW"/>
</dbReference>
<evidence type="ECO:0000256" key="3">
    <source>
        <dbReference type="PIRSR" id="PIRSR036979-1"/>
    </source>
</evidence>
<evidence type="ECO:0000256" key="1">
    <source>
        <dbReference type="ARBA" id="ARBA00022723"/>
    </source>
</evidence>
<comment type="cofactor">
    <cofactor evidence="3">
        <name>Mn(2+)</name>
        <dbReference type="ChEBI" id="CHEBI:29035"/>
    </cofactor>
    <text evidence="3">Binds 2 manganese ions per subunit.</text>
</comment>
<evidence type="ECO:0000313" key="5">
    <source>
        <dbReference type="EMBL" id="CAE78008.1"/>
    </source>
</evidence>
<dbReference type="Proteomes" id="UP000008080">
    <property type="component" value="Chromosome"/>
</dbReference>
<feature type="binding site" evidence="3">
    <location>
        <position position="273"/>
    </location>
    <ligand>
        <name>Mn(2+)</name>
        <dbReference type="ChEBI" id="CHEBI:29035"/>
        <label>1</label>
    </ligand>
</feature>
<feature type="binding site" evidence="3">
    <location>
        <position position="271"/>
    </location>
    <ligand>
        <name>Mn(2+)</name>
        <dbReference type="ChEBI" id="CHEBI:29035"/>
        <label>1</label>
    </ligand>
</feature>
<dbReference type="PANTHER" id="PTHR11358:SF26">
    <property type="entry name" value="GUANIDINO ACID HYDROLASE, MITOCHONDRIAL"/>
    <property type="match status" value="1"/>
</dbReference>
<dbReference type="KEGG" id="bba:Bd0356"/>
<sequence length="351" mass="39357">MSEKTVKFDPTTTISAEFGIFGIPMTEEESKVVLVPVPWEVTTSYGEGASRGPQIIRQASEQIDLFDIEVGKAYEVGYHMRDFPQDLCNMNDKFKAVAQELIGMRTNMSEDEAKMNKLASQVNEACEEMTQWVYDQCSDVLKKGKLLGLVGGDHSTPLGAIRAVSDKFKGEFGVLHIDAHADLRTAYQGFKQSHASIMYNVMTDAKKPQKLVQVGIRDFCEEEYDFSNSREDIKTFYDLELKRRMLKGETWEQVCKDIIKELPQNVYISFDIDGLDPAFCPHTGTPVPGGLSVDQVFFLFREVHASGRKIVAFDLNEVSTGGLPEGEVEWDGNVGARILYKMCGWLVKSNA</sequence>
<dbReference type="EC" id="3.5.3.11" evidence="5"/>
<dbReference type="PROSITE" id="PS51409">
    <property type="entry name" value="ARGINASE_2"/>
    <property type="match status" value="1"/>
</dbReference>
<gene>
    <name evidence="5" type="ordered locus">Bd0356</name>
</gene>
<dbReference type="GO" id="GO:0033389">
    <property type="term" value="P:putrescine biosynthetic process from arginine, via agmatine"/>
    <property type="evidence" value="ECO:0007669"/>
    <property type="project" value="TreeGrafter"/>
</dbReference>
<dbReference type="eggNOG" id="COG0010">
    <property type="taxonomic scope" value="Bacteria"/>
</dbReference>
<dbReference type="PRINTS" id="PR00116">
    <property type="entry name" value="ARGINASE"/>
</dbReference>
<dbReference type="STRING" id="264462.Bd0356"/>